<evidence type="ECO:0000256" key="5">
    <source>
        <dbReference type="ARBA" id="ARBA00023015"/>
    </source>
</evidence>
<dbReference type="GO" id="GO:0044781">
    <property type="term" value="P:bacterial-type flagellum organization"/>
    <property type="evidence" value="ECO:0007669"/>
    <property type="project" value="UniProtKB-KW"/>
</dbReference>
<keyword evidence="12" id="KW-1185">Reference proteome</keyword>
<reference evidence="11 12" key="1">
    <citation type="submission" date="2006-10" db="EMBL/GenBank/DDBJ databases">
        <title>Complete sequence of chromosome of Pelobacter propionicus DSM 2379.</title>
        <authorList>
            <consortium name="US DOE Joint Genome Institute"/>
            <person name="Copeland A."/>
            <person name="Lucas S."/>
            <person name="Lapidus A."/>
            <person name="Barry K."/>
            <person name="Detter J.C."/>
            <person name="Glavina del Rio T."/>
            <person name="Hammon N."/>
            <person name="Israni S."/>
            <person name="Dalin E."/>
            <person name="Tice H."/>
            <person name="Pitluck S."/>
            <person name="Saunders E."/>
            <person name="Brettin T."/>
            <person name="Bruce D."/>
            <person name="Han C."/>
            <person name="Tapia R."/>
            <person name="Schmutz J."/>
            <person name="Larimer F."/>
            <person name="Land M."/>
            <person name="Hauser L."/>
            <person name="Kyrpides N."/>
            <person name="Kim E."/>
            <person name="Lovley D."/>
            <person name="Richardson P."/>
        </authorList>
    </citation>
    <scope>NUCLEOTIDE SEQUENCE [LARGE SCALE GENOMIC DNA]</scope>
    <source>
        <strain evidence="12">DSM 2379 / NBRC 103807 / OttBd1</strain>
    </source>
</reference>
<dbReference type="NCBIfam" id="TIGR03824">
    <property type="entry name" value="FlgM_jcvi"/>
    <property type="match status" value="1"/>
</dbReference>
<dbReference type="AlphaFoldDB" id="A1ATZ0"/>
<keyword evidence="5" id="KW-0805">Transcription regulation</keyword>
<dbReference type="OrthoDB" id="5397425at2"/>
<evidence type="ECO:0000313" key="12">
    <source>
        <dbReference type="Proteomes" id="UP000006732"/>
    </source>
</evidence>
<dbReference type="InterPro" id="IPR007412">
    <property type="entry name" value="FlgM"/>
</dbReference>
<sequence length="95" mass="10038">MKIDNTPITPAGTRETDQTKTAARTSGHSPAPDRTNETAFSVDISATAGQMSSEVADEDQARRDKIAAIRAQLAAGSYSISGRDVAEKMLETIKG</sequence>
<dbReference type="KEGG" id="ppd:Ppro_3217"/>
<keyword evidence="4" id="KW-1005">Bacterial flagellum biogenesis</keyword>
<feature type="domain" description="Anti-sigma-28 factor FlgM C-terminal" evidence="10">
    <location>
        <begin position="41"/>
        <end position="91"/>
    </location>
</feature>
<evidence type="ECO:0000256" key="2">
    <source>
        <dbReference type="ARBA" id="ARBA00017823"/>
    </source>
</evidence>
<evidence type="ECO:0000256" key="7">
    <source>
        <dbReference type="ARBA" id="ARBA00024739"/>
    </source>
</evidence>
<dbReference type="RefSeq" id="WP_011737029.1">
    <property type="nucleotide sequence ID" value="NC_008609.1"/>
</dbReference>
<comment type="function">
    <text evidence="7">Responsible for the coupling of flagellin expression to flagellar assembly by preventing expression of the flagellin genes when a component of the middle class of proteins is defective. It negatively regulates flagellar genes by inhibiting the activity of FliA by directly binding to FliA.</text>
</comment>
<evidence type="ECO:0000256" key="1">
    <source>
        <dbReference type="ARBA" id="ARBA00005322"/>
    </source>
</evidence>
<evidence type="ECO:0000313" key="11">
    <source>
        <dbReference type="EMBL" id="ABL00811.1"/>
    </source>
</evidence>
<dbReference type="STRING" id="338966.Ppro_3217"/>
<keyword evidence="6" id="KW-0804">Transcription</keyword>
<dbReference type="HOGENOM" id="CLU_2370324_0_0_7"/>
<organism evidence="11 12">
    <name type="scientific">Pelobacter propionicus (strain DSM 2379 / NBRC 103807 / OttBd1)</name>
    <dbReference type="NCBI Taxonomy" id="338966"/>
    <lineage>
        <taxon>Bacteria</taxon>
        <taxon>Pseudomonadati</taxon>
        <taxon>Thermodesulfobacteriota</taxon>
        <taxon>Desulfuromonadia</taxon>
        <taxon>Desulfuromonadales</taxon>
        <taxon>Desulfuromonadaceae</taxon>
        <taxon>Pelobacter</taxon>
    </lineage>
</organism>
<dbReference type="InterPro" id="IPR031316">
    <property type="entry name" value="FlgM_C"/>
</dbReference>
<gene>
    <name evidence="11" type="ordered locus">Ppro_3217</name>
</gene>
<dbReference type="Pfam" id="PF04316">
    <property type="entry name" value="FlgM"/>
    <property type="match status" value="1"/>
</dbReference>
<dbReference type="InterPro" id="IPR035890">
    <property type="entry name" value="Anti-sigma-28_factor_FlgM_sf"/>
</dbReference>
<evidence type="ECO:0000256" key="4">
    <source>
        <dbReference type="ARBA" id="ARBA00022795"/>
    </source>
</evidence>
<feature type="compositionally biased region" description="Polar residues" evidence="9">
    <location>
        <begin position="19"/>
        <end position="28"/>
    </location>
</feature>
<dbReference type="GO" id="GO:0045892">
    <property type="term" value="P:negative regulation of DNA-templated transcription"/>
    <property type="evidence" value="ECO:0007669"/>
    <property type="project" value="InterPro"/>
</dbReference>
<evidence type="ECO:0000259" key="10">
    <source>
        <dbReference type="Pfam" id="PF04316"/>
    </source>
</evidence>
<comment type="similarity">
    <text evidence="1">Belongs to the FlgM family.</text>
</comment>
<evidence type="ECO:0000256" key="6">
    <source>
        <dbReference type="ARBA" id="ARBA00023163"/>
    </source>
</evidence>
<keyword evidence="3" id="KW-0678">Repressor</keyword>
<dbReference type="Proteomes" id="UP000006732">
    <property type="component" value="Chromosome"/>
</dbReference>
<proteinExistence type="inferred from homology"/>
<accession>A1ATZ0</accession>
<name>A1ATZ0_PELPD</name>
<protein>
    <recommendedName>
        <fullName evidence="2">Negative regulator of flagellin synthesis</fullName>
    </recommendedName>
    <alternativeName>
        <fullName evidence="8">Anti-sigma-28 factor</fullName>
    </alternativeName>
</protein>
<feature type="region of interest" description="Disordered" evidence="9">
    <location>
        <begin position="1"/>
        <end position="37"/>
    </location>
</feature>
<evidence type="ECO:0000256" key="9">
    <source>
        <dbReference type="SAM" id="MobiDB-lite"/>
    </source>
</evidence>
<dbReference type="EMBL" id="CP000482">
    <property type="protein sequence ID" value="ABL00811.1"/>
    <property type="molecule type" value="Genomic_DNA"/>
</dbReference>
<dbReference type="SUPFAM" id="SSF101498">
    <property type="entry name" value="Anti-sigma factor FlgM"/>
    <property type="match status" value="1"/>
</dbReference>
<evidence type="ECO:0000256" key="3">
    <source>
        <dbReference type="ARBA" id="ARBA00022491"/>
    </source>
</evidence>
<evidence type="ECO:0000256" key="8">
    <source>
        <dbReference type="ARBA" id="ARBA00030117"/>
    </source>
</evidence>